<reference evidence="3" key="1">
    <citation type="submission" date="2016-10" db="EMBL/GenBank/DDBJ databases">
        <authorList>
            <person name="Varghese N."/>
            <person name="Submissions S."/>
        </authorList>
    </citation>
    <scope>NUCLEOTIDE SEQUENCE [LARGE SCALE GENOMIC DNA]</scope>
    <source>
        <strain evidence="3">DSM 28881</strain>
    </source>
</reference>
<name>A0A1I3JXZ9_9FLAO</name>
<protein>
    <submittedName>
        <fullName evidence="2">Uncharacterized protein</fullName>
    </submittedName>
</protein>
<dbReference type="STRING" id="1144750.SAMN05443431_101605"/>
<keyword evidence="1" id="KW-0732">Signal</keyword>
<feature type="chain" id="PRO_5011687397" evidence="1">
    <location>
        <begin position="19"/>
        <end position="135"/>
    </location>
</feature>
<keyword evidence="3" id="KW-1185">Reference proteome</keyword>
<evidence type="ECO:0000313" key="2">
    <source>
        <dbReference type="EMBL" id="SFI65122.1"/>
    </source>
</evidence>
<proteinExistence type="predicted"/>
<dbReference type="RefSeq" id="WP_090837336.1">
    <property type="nucleotide sequence ID" value="NZ_FORM01000001.1"/>
</dbReference>
<dbReference type="Proteomes" id="UP000199559">
    <property type="component" value="Unassembled WGS sequence"/>
</dbReference>
<gene>
    <name evidence="2" type="ORF">SAMN05443431_101605</name>
</gene>
<feature type="signal peptide" evidence="1">
    <location>
        <begin position="1"/>
        <end position="18"/>
    </location>
</feature>
<accession>A0A1I3JXZ9</accession>
<sequence>MKYLSVLFLLCFTSVVSAQDSTLVALETPKLSIGLVEGGSYMHEYVTVKFIKVIQDSRCPKNVMCIRAGEAEVLIGIYKNGLLLEEKSIIVRPNTRLLTLYSNAEVIVSAVNLFPYPKEVGTVSDRSYVLDLLFE</sequence>
<dbReference type="EMBL" id="FORM01000001">
    <property type="protein sequence ID" value="SFI65122.1"/>
    <property type="molecule type" value="Genomic_DNA"/>
</dbReference>
<evidence type="ECO:0000313" key="3">
    <source>
        <dbReference type="Proteomes" id="UP000199559"/>
    </source>
</evidence>
<organism evidence="2 3">
    <name type="scientific">Olleya namhaensis</name>
    <dbReference type="NCBI Taxonomy" id="1144750"/>
    <lineage>
        <taxon>Bacteria</taxon>
        <taxon>Pseudomonadati</taxon>
        <taxon>Bacteroidota</taxon>
        <taxon>Flavobacteriia</taxon>
        <taxon>Flavobacteriales</taxon>
        <taxon>Flavobacteriaceae</taxon>
    </lineage>
</organism>
<dbReference type="AlphaFoldDB" id="A0A1I3JXZ9"/>
<evidence type="ECO:0000256" key="1">
    <source>
        <dbReference type="SAM" id="SignalP"/>
    </source>
</evidence>